<evidence type="ECO:0000256" key="5">
    <source>
        <dbReference type="ARBA" id="ARBA00022801"/>
    </source>
</evidence>
<dbReference type="Pfam" id="PF03413">
    <property type="entry name" value="PepSY"/>
    <property type="match status" value="1"/>
</dbReference>
<dbReference type="EMBL" id="JBHUCM010000017">
    <property type="protein sequence ID" value="MFD1539739.1"/>
    <property type="molecule type" value="Genomic_DNA"/>
</dbReference>
<protein>
    <submittedName>
        <fullName evidence="14">M4 family metallopeptidase</fullName>
    </submittedName>
</protein>
<evidence type="ECO:0000256" key="3">
    <source>
        <dbReference type="ARBA" id="ARBA00022723"/>
    </source>
</evidence>
<keyword evidence="3" id="KW-0479">Metal-binding</keyword>
<gene>
    <name evidence="14" type="ORF">ACFSJ0_21985</name>
</gene>
<feature type="domain" description="Peptidase M4 C-terminal" evidence="11">
    <location>
        <begin position="343"/>
        <end position="506"/>
    </location>
</feature>
<keyword evidence="15" id="KW-1185">Reference proteome</keyword>
<keyword evidence="6" id="KW-0862">Zinc</keyword>
<dbReference type="InterPro" id="IPR013856">
    <property type="entry name" value="Peptidase_M4_domain"/>
</dbReference>
<dbReference type="InterPro" id="IPR001570">
    <property type="entry name" value="Peptidase_M4_C_domain"/>
</dbReference>
<evidence type="ECO:0000313" key="15">
    <source>
        <dbReference type="Proteomes" id="UP001597097"/>
    </source>
</evidence>
<comment type="cofactor">
    <cofactor evidence="1">
        <name>Zn(2+)</name>
        <dbReference type="ChEBI" id="CHEBI:29105"/>
    </cofactor>
</comment>
<dbReference type="InterPro" id="IPR050728">
    <property type="entry name" value="Zinc_Metalloprotease_M4"/>
</dbReference>
<dbReference type="Pfam" id="PF02868">
    <property type="entry name" value="Peptidase_M4_C"/>
    <property type="match status" value="1"/>
</dbReference>
<evidence type="ECO:0000259" key="11">
    <source>
        <dbReference type="Pfam" id="PF02868"/>
    </source>
</evidence>
<proteinExistence type="predicted"/>
<dbReference type="CDD" id="cd09597">
    <property type="entry name" value="M4_TLP"/>
    <property type="match status" value="1"/>
</dbReference>
<evidence type="ECO:0000256" key="6">
    <source>
        <dbReference type="ARBA" id="ARBA00022833"/>
    </source>
</evidence>
<dbReference type="Pfam" id="PF01447">
    <property type="entry name" value="Peptidase_M4"/>
    <property type="match status" value="1"/>
</dbReference>
<keyword evidence="7" id="KW-0482">Metalloprotease</keyword>
<feature type="chain" id="PRO_5047226819" evidence="9">
    <location>
        <begin position="33"/>
        <end position="516"/>
    </location>
</feature>
<evidence type="ECO:0000256" key="7">
    <source>
        <dbReference type="ARBA" id="ARBA00023049"/>
    </source>
</evidence>
<accession>A0ABW4GBG1</accession>
<evidence type="ECO:0000259" key="10">
    <source>
        <dbReference type="Pfam" id="PF01447"/>
    </source>
</evidence>
<evidence type="ECO:0000256" key="1">
    <source>
        <dbReference type="ARBA" id="ARBA00001947"/>
    </source>
</evidence>
<evidence type="ECO:0000256" key="9">
    <source>
        <dbReference type="SAM" id="SignalP"/>
    </source>
</evidence>
<feature type="domain" description="Peptidase M4" evidence="10">
    <location>
        <begin position="199"/>
        <end position="333"/>
    </location>
</feature>
<evidence type="ECO:0000256" key="4">
    <source>
        <dbReference type="ARBA" id="ARBA00022729"/>
    </source>
</evidence>
<evidence type="ECO:0000259" key="12">
    <source>
        <dbReference type="Pfam" id="PF03413"/>
    </source>
</evidence>
<keyword evidence="2" id="KW-0645">Protease</keyword>
<keyword evidence="8" id="KW-0865">Zymogen</keyword>
<keyword evidence="4 9" id="KW-0732">Signal</keyword>
<name>A0ABW4GBG1_9ACTN</name>
<comment type="caution">
    <text evidence="14">The sequence shown here is derived from an EMBL/GenBank/DDBJ whole genome shotgun (WGS) entry which is preliminary data.</text>
</comment>
<dbReference type="Pfam" id="PF07504">
    <property type="entry name" value="FTP"/>
    <property type="match status" value="1"/>
</dbReference>
<evidence type="ECO:0000313" key="14">
    <source>
        <dbReference type="EMBL" id="MFD1539739.1"/>
    </source>
</evidence>
<reference evidence="15" key="1">
    <citation type="journal article" date="2019" name="Int. J. Syst. Evol. Microbiol.">
        <title>The Global Catalogue of Microorganisms (GCM) 10K type strain sequencing project: providing services to taxonomists for standard genome sequencing and annotation.</title>
        <authorList>
            <consortium name="The Broad Institute Genomics Platform"/>
            <consortium name="The Broad Institute Genome Sequencing Center for Infectious Disease"/>
            <person name="Wu L."/>
            <person name="Ma J."/>
        </authorList>
    </citation>
    <scope>NUCLEOTIDE SEQUENCE [LARGE SCALE GENOMIC DNA]</scope>
    <source>
        <strain evidence="15">CGMCC 1.15399</strain>
    </source>
</reference>
<feature type="signal peptide" evidence="9">
    <location>
        <begin position="1"/>
        <end position="32"/>
    </location>
</feature>
<organism evidence="14 15">
    <name type="scientific">Nonomuraea guangzhouensis</name>
    <dbReference type="NCBI Taxonomy" id="1291555"/>
    <lineage>
        <taxon>Bacteria</taxon>
        <taxon>Bacillati</taxon>
        <taxon>Actinomycetota</taxon>
        <taxon>Actinomycetes</taxon>
        <taxon>Streptosporangiales</taxon>
        <taxon>Streptosporangiaceae</taxon>
        <taxon>Nonomuraea</taxon>
    </lineage>
</organism>
<feature type="domain" description="FTP" evidence="13">
    <location>
        <begin position="75"/>
        <end position="110"/>
    </location>
</feature>
<dbReference type="RefSeq" id="WP_219534239.1">
    <property type="nucleotide sequence ID" value="NZ_JAHKRM010000021.1"/>
</dbReference>
<dbReference type="PANTHER" id="PTHR33794">
    <property type="entry name" value="BACILLOLYSIN"/>
    <property type="match status" value="1"/>
</dbReference>
<dbReference type="PANTHER" id="PTHR33794:SF1">
    <property type="entry name" value="BACILLOLYSIN"/>
    <property type="match status" value="1"/>
</dbReference>
<evidence type="ECO:0000256" key="2">
    <source>
        <dbReference type="ARBA" id="ARBA00022670"/>
    </source>
</evidence>
<feature type="domain" description="PepSY" evidence="12">
    <location>
        <begin position="140"/>
        <end position="193"/>
    </location>
</feature>
<evidence type="ECO:0000259" key="13">
    <source>
        <dbReference type="Pfam" id="PF07504"/>
    </source>
</evidence>
<dbReference type="Proteomes" id="UP001597097">
    <property type="component" value="Unassembled WGS sequence"/>
</dbReference>
<keyword evidence="5" id="KW-0378">Hydrolase</keyword>
<dbReference type="InterPro" id="IPR011096">
    <property type="entry name" value="FTP_domain"/>
</dbReference>
<evidence type="ECO:0000256" key="8">
    <source>
        <dbReference type="ARBA" id="ARBA00023145"/>
    </source>
</evidence>
<sequence length="516" mass="53497">MNPKLRLGAAAILALALAITAPAGVTSANAQAADPPSPSERGTAVASAQSVIAASRTQLLAADQDAFSLSSAIAGVNGIQHLTYTRTYAGLPVYGGEVVITTDKSGKAVSTIDTGQQAKIALDTKPQIAAQAAADTARNVAPKATSISTPALVVHAATSTPRLAWEVVATTDDQSSILHVYVDARDGQVIDKWDQVVDGTGNSYYNGNPVTIDTSPSYRMVDPTRTGVQCGGQNGAVYTKTTDSWGNGSGTNLETACVDALFAEQREWNMLRDWLGRNGINGSGRGYPARVGLNQANAFWNGSYASFGRNSASTRQATSMDVVGHEFGHGVFQFSGGSGGSGNESGGLNESTGDIFGALTEAYANEPASLDPPDYLVGEEVNLVGSGEIRNMYNPSAEGHPNCYSSSIPSTEVHAAAGPQNHWFYLLAEGTNPSGKPASTRCDGGAAITGVGVRKAGQIFMTGLNMKTSPWTHAKARVATLRAAKTLYTGCVEFNVIKAAWSGVNVPAQSGEPTCP</sequence>
<dbReference type="InterPro" id="IPR025711">
    <property type="entry name" value="PepSY"/>
</dbReference>